<protein>
    <submittedName>
        <fullName evidence="1">Unannotated protein</fullName>
    </submittedName>
</protein>
<name>A0A6J6DAY8_9ZZZZ</name>
<organism evidence="1">
    <name type="scientific">freshwater metagenome</name>
    <dbReference type="NCBI Taxonomy" id="449393"/>
    <lineage>
        <taxon>unclassified sequences</taxon>
        <taxon>metagenomes</taxon>
        <taxon>ecological metagenomes</taxon>
    </lineage>
</organism>
<dbReference type="AlphaFoldDB" id="A0A6J6DAY8"/>
<accession>A0A6J6DAY8</accession>
<dbReference type="EMBL" id="CAEZTI010000028">
    <property type="protein sequence ID" value="CAB4558758.1"/>
    <property type="molecule type" value="Genomic_DNA"/>
</dbReference>
<sequence length="157" mass="17567">MSDFSIALIAASLSTLGSLLTQMFSSKNSRRQTYNEKRLVALLEVRQDVEEAGGRWYAWANACLGQDSPETCASLQERASEATHDAWYSTRVFEMYFPTMMMASQSMRDEISRCKNEANRQVKAGGAFDNARFSSNRAVDLDEVVAKARKILGYPSV</sequence>
<evidence type="ECO:0000313" key="1">
    <source>
        <dbReference type="EMBL" id="CAB4558758.1"/>
    </source>
</evidence>
<gene>
    <name evidence="1" type="ORF">UFOPK1619_00250</name>
</gene>
<proteinExistence type="predicted"/>
<reference evidence="1" key="1">
    <citation type="submission" date="2020-05" db="EMBL/GenBank/DDBJ databases">
        <authorList>
            <person name="Chiriac C."/>
            <person name="Salcher M."/>
            <person name="Ghai R."/>
            <person name="Kavagutti S V."/>
        </authorList>
    </citation>
    <scope>NUCLEOTIDE SEQUENCE</scope>
</reference>